<dbReference type="EMBL" id="JFZV01000003">
    <property type="protein sequence ID" value="KDN15274.1"/>
    <property type="molecule type" value="Genomic_DNA"/>
</dbReference>
<evidence type="ECO:0000313" key="3">
    <source>
        <dbReference type="Proteomes" id="UP000027170"/>
    </source>
</evidence>
<name>A0A836MR83_9NEIS</name>
<keyword evidence="1" id="KW-0812">Transmembrane</keyword>
<dbReference type="Proteomes" id="UP000027170">
    <property type="component" value="Unassembled WGS sequence"/>
</dbReference>
<reference evidence="2 3" key="1">
    <citation type="submission" date="2014-03" db="EMBL/GenBank/DDBJ databases">
        <title>The genomes of two eusocial bee gut symbionts.</title>
        <authorList>
            <person name="Kwong W.K."/>
            <person name="Engel P."/>
            <person name="Koch H."/>
            <person name="Moran N.A."/>
        </authorList>
    </citation>
    <scope>NUCLEOTIDE SEQUENCE [LARGE SCALE GENOMIC DNA]</scope>
    <source>
        <strain evidence="3">wkB29</strain>
    </source>
</reference>
<sequence>MQQEYPKLNSCNSTQQLKNQLLLAITGYINYLEIFFLNVDLT</sequence>
<keyword evidence="3" id="KW-1185">Reference proteome</keyword>
<gene>
    <name evidence="2" type="ORF">SALWKB29_0900</name>
</gene>
<comment type="caution">
    <text evidence="2">The sequence shown here is derived from an EMBL/GenBank/DDBJ whole genome shotgun (WGS) entry which is preliminary data.</text>
</comment>
<accession>A0A836MR83</accession>
<organism evidence="2 3">
    <name type="scientific">Snodgrassella communis</name>
    <dbReference type="NCBI Taxonomy" id="2946699"/>
    <lineage>
        <taxon>Bacteria</taxon>
        <taxon>Pseudomonadati</taxon>
        <taxon>Pseudomonadota</taxon>
        <taxon>Betaproteobacteria</taxon>
        <taxon>Neisseriales</taxon>
        <taxon>Neisseriaceae</taxon>
        <taxon>Snodgrassella</taxon>
    </lineage>
</organism>
<proteinExistence type="predicted"/>
<keyword evidence="1" id="KW-1133">Transmembrane helix</keyword>
<protein>
    <submittedName>
        <fullName evidence="2">Uncharacterized protein</fullName>
    </submittedName>
</protein>
<dbReference type="AlphaFoldDB" id="A0A836MR83"/>
<feature type="transmembrane region" description="Helical" evidence="1">
    <location>
        <begin position="21"/>
        <end position="39"/>
    </location>
</feature>
<keyword evidence="1" id="KW-0472">Membrane</keyword>
<evidence type="ECO:0000313" key="2">
    <source>
        <dbReference type="EMBL" id="KDN15274.1"/>
    </source>
</evidence>
<evidence type="ECO:0000256" key="1">
    <source>
        <dbReference type="SAM" id="Phobius"/>
    </source>
</evidence>